<protein>
    <submittedName>
        <fullName evidence="12">Envelope glycoprotein</fullName>
    </submittedName>
</protein>
<reference evidence="12" key="1">
    <citation type="journal article" date="2008" name="AIDS Res. Hum. Retroviruses">
        <title>HIV type 1 genetic diversity in Moyale, Mandera, and Turkana based on env-C2-V3 sequences.</title>
        <authorList>
            <person name="Khamadi S.A."/>
            <person name="Lihana R.W."/>
            <person name="Mwaniki D.L."/>
            <person name="Kinyua J."/>
            <person name="Lagat N."/>
            <person name="Carter J.Y."/>
            <person name="Ichimura H."/>
            <person name="Oishi I."/>
            <person name="Okoth F.A."/>
            <person name="Ochieng W."/>
        </authorList>
    </citation>
    <scope>NUCLEOTIDE SEQUENCE</scope>
    <source>
        <strain evidence="12">MYSL032</strain>
    </source>
</reference>
<sequence>KPVVSTQLLLNGTLAKDRGNNYNLKISQTMPKIYIVQLDQPVKITCTRTWQQYKNKVYRIGPGQTFYATGDIIGDIRSAYCQVNKSEWNNTLQKVARTIRRILWEHTYYFVNSSGGGFRNHNPSFKWWGESSMESSGLFNSLES</sequence>
<comment type="subcellular location">
    <subcellularLocation>
        <location evidence="1">Virion membrane</location>
    </subcellularLocation>
</comment>
<evidence type="ECO:0000313" key="12">
    <source>
        <dbReference type="EMBL" id="ABA08252.1"/>
    </source>
</evidence>
<evidence type="ECO:0000256" key="6">
    <source>
        <dbReference type="ARBA" id="ARBA00022844"/>
    </source>
</evidence>
<dbReference type="InterPro" id="IPR036377">
    <property type="entry name" value="Gp120_core_sf"/>
</dbReference>
<feature type="non-terminal residue" evidence="12">
    <location>
        <position position="144"/>
    </location>
</feature>
<gene>
    <name evidence="12" type="primary">env</name>
</gene>
<dbReference type="Gene3D" id="2.170.40.20">
    <property type="entry name" value="Human immunodeficiency virus 1, Gp160, envelope glycoprotein"/>
    <property type="match status" value="1"/>
</dbReference>
<evidence type="ECO:0000256" key="1">
    <source>
        <dbReference type="ARBA" id="ARBA00004182"/>
    </source>
</evidence>
<evidence type="ECO:0000256" key="4">
    <source>
        <dbReference type="ARBA" id="ARBA00022595"/>
    </source>
</evidence>
<keyword evidence="5" id="KW-1161">Viral attachment to host cell</keyword>
<keyword evidence="12" id="KW-0261">Viral envelope protein</keyword>
<dbReference type="GO" id="GO:0055036">
    <property type="term" value="C:virion membrane"/>
    <property type="evidence" value="ECO:0007669"/>
    <property type="project" value="UniProtKB-SubCell"/>
</dbReference>
<evidence type="ECO:0000259" key="11">
    <source>
        <dbReference type="Pfam" id="PF00516"/>
    </source>
</evidence>
<feature type="domain" description="Human immunodeficiency virus 1 envelope glycoprotein Gp120" evidence="11">
    <location>
        <begin position="1"/>
        <end position="101"/>
    </location>
</feature>
<keyword evidence="4" id="KW-1162">Viral penetration into host cytoplasm</keyword>
<evidence type="ECO:0000256" key="5">
    <source>
        <dbReference type="ARBA" id="ARBA00022804"/>
    </source>
</evidence>
<dbReference type="GO" id="GO:0019031">
    <property type="term" value="C:viral envelope"/>
    <property type="evidence" value="ECO:0007669"/>
    <property type="project" value="UniProtKB-KW"/>
</dbReference>
<dbReference type="SUPFAM" id="SSF56502">
    <property type="entry name" value="gp120 core"/>
    <property type="match status" value="1"/>
</dbReference>
<dbReference type="InterPro" id="IPR000777">
    <property type="entry name" value="HIV1_Gp120"/>
</dbReference>
<keyword evidence="9" id="KW-0325">Glycoprotein</keyword>
<keyword evidence="2" id="KW-1168">Fusion of virus membrane with host membrane</keyword>
<dbReference type="Pfam" id="PF00516">
    <property type="entry name" value="GP120"/>
    <property type="match status" value="1"/>
</dbReference>
<keyword evidence="7" id="KW-0472">Membrane</keyword>
<keyword evidence="8" id="KW-1015">Disulfide bond</keyword>
<evidence type="ECO:0000256" key="2">
    <source>
        <dbReference type="ARBA" id="ARBA00022506"/>
    </source>
</evidence>
<dbReference type="GO" id="GO:0046718">
    <property type="term" value="P:symbiont entry into host cell"/>
    <property type="evidence" value="ECO:0007669"/>
    <property type="project" value="UniProtKB-KW"/>
</dbReference>
<organism evidence="12">
    <name type="scientific">Human immunodeficiency virus type 1</name>
    <name type="common">HIV-1</name>
    <dbReference type="NCBI Taxonomy" id="11676"/>
    <lineage>
        <taxon>Viruses</taxon>
        <taxon>Riboviria</taxon>
        <taxon>Pararnavirae</taxon>
        <taxon>Artverviricota</taxon>
        <taxon>Revtraviricetes</taxon>
        <taxon>Ortervirales</taxon>
        <taxon>Retroviridae</taxon>
        <taxon>Orthoretrovirinae</taxon>
        <taxon>Lentivirus</taxon>
        <taxon>Lentivirus humimdef1</taxon>
    </lineage>
</organism>
<keyword evidence="3" id="KW-0945">Host-virus interaction</keyword>
<evidence type="ECO:0000256" key="3">
    <source>
        <dbReference type="ARBA" id="ARBA00022581"/>
    </source>
</evidence>
<dbReference type="GO" id="GO:0019062">
    <property type="term" value="P:virion attachment to host cell"/>
    <property type="evidence" value="ECO:0007669"/>
    <property type="project" value="UniProtKB-KW"/>
</dbReference>
<evidence type="ECO:0000256" key="10">
    <source>
        <dbReference type="ARBA" id="ARBA00023296"/>
    </source>
</evidence>
<evidence type="ECO:0000256" key="9">
    <source>
        <dbReference type="ARBA" id="ARBA00023180"/>
    </source>
</evidence>
<dbReference type="EMBL" id="DQ155163">
    <property type="protein sequence ID" value="ABA08252.1"/>
    <property type="molecule type" value="Genomic_DNA"/>
</dbReference>
<feature type="non-terminal residue" evidence="12">
    <location>
        <position position="1"/>
    </location>
</feature>
<evidence type="ECO:0000256" key="8">
    <source>
        <dbReference type="ARBA" id="ARBA00023157"/>
    </source>
</evidence>
<dbReference type="GO" id="GO:0039663">
    <property type="term" value="P:membrane fusion involved in viral entry into host cell"/>
    <property type="evidence" value="ECO:0007669"/>
    <property type="project" value="UniProtKB-KW"/>
</dbReference>
<evidence type="ECO:0000256" key="7">
    <source>
        <dbReference type="ARBA" id="ARBA00023136"/>
    </source>
</evidence>
<keyword evidence="10" id="KW-1160">Virus entry into host cell</keyword>
<organismHost>
    <name type="scientific">Homo sapiens</name>
    <name type="common">Human</name>
    <dbReference type="NCBI Taxonomy" id="9606"/>
</organismHost>
<proteinExistence type="predicted"/>
<keyword evidence="6" id="KW-0946">Virion</keyword>
<name>Q3LX80_HV1</name>
<accession>Q3LX80</accession>